<dbReference type="SUPFAM" id="SSF56784">
    <property type="entry name" value="HAD-like"/>
    <property type="match status" value="1"/>
</dbReference>
<keyword evidence="4" id="KW-0378">Hydrolase</keyword>
<keyword evidence="7" id="KW-1185">Reference proteome</keyword>
<dbReference type="PANTHER" id="PTHR43344:SF21">
    <property type="entry name" value="POLYOL PHOSPHATE PHOSPHATASE PYP1"/>
    <property type="match status" value="1"/>
</dbReference>
<evidence type="ECO:0000313" key="6">
    <source>
        <dbReference type="EMBL" id="SES64052.1"/>
    </source>
</evidence>
<gene>
    <name evidence="6" type="ORF">SAMN05660297_00043</name>
</gene>
<dbReference type="Proteomes" id="UP000199568">
    <property type="component" value="Unassembled WGS sequence"/>
</dbReference>
<dbReference type="InterPro" id="IPR050582">
    <property type="entry name" value="HAD-like_SerB"/>
</dbReference>
<proteinExistence type="inferred from homology"/>
<dbReference type="InterPro" id="IPR016965">
    <property type="entry name" value="Pase_PHOSPHO-typ"/>
</dbReference>
<evidence type="ECO:0000256" key="2">
    <source>
        <dbReference type="ARBA" id="ARBA00009184"/>
    </source>
</evidence>
<dbReference type="InterPro" id="IPR036412">
    <property type="entry name" value="HAD-like_sf"/>
</dbReference>
<dbReference type="GO" id="GO:0005737">
    <property type="term" value="C:cytoplasm"/>
    <property type="evidence" value="ECO:0007669"/>
    <property type="project" value="TreeGrafter"/>
</dbReference>
<dbReference type="Pfam" id="PF06888">
    <property type="entry name" value="Put_Phosphatase"/>
    <property type="match status" value="1"/>
</dbReference>
<dbReference type="EMBL" id="FOHU01000001">
    <property type="protein sequence ID" value="SES64052.1"/>
    <property type="molecule type" value="Genomic_DNA"/>
</dbReference>
<accession>A0A1H9Y5C4</accession>
<dbReference type="GO" id="GO:0036424">
    <property type="term" value="F:L-phosphoserine phosphatase activity"/>
    <property type="evidence" value="ECO:0007669"/>
    <property type="project" value="TreeGrafter"/>
</dbReference>
<reference evidence="6 7" key="1">
    <citation type="submission" date="2016-10" db="EMBL/GenBank/DDBJ databases">
        <authorList>
            <person name="de Groot N.N."/>
        </authorList>
    </citation>
    <scope>NUCLEOTIDE SEQUENCE [LARGE SCALE GENOMIC DNA]</scope>
    <source>
        <strain evidence="6 7">DSM 18979</strain>
    </source>
</reference>
<dbReference type="InterPro" id="IPR006384">
    <property type="entry name" value="HAD_hydro_PyrdxlP_Pase-like"/>
</dbReference>
<evidence type="ECO:0000256" key="4">
    <source>
        <dbReference type="ARBA" id="ARBA00022801"/>
    </source>
</evidence>
<sequence length="219" mass="25734">MEKIKPVFFVDFDGTITKQDVCETIVKKFAGEGWEDINKKWESKELSTIECARETFKLFTRTDEEAFKEVADTIQIDESFQTFVSFCRENDYNIYILSDGYDYYIQYILDRKGISLPFYANRLIFSSEIEVEAPYQAEDCQLCGVCKTALMRKLKKNYETAVYIGDGYSDFCPTKTADYVFAKNKLYDYCLSIERKVYLYESFQDILDQIHLIEKEVKA</sequence>
<dbReference type="PANTHER" id="PTHR43344">
    <property type="entry name" value="PHOSPHOSERINE PHOSPHATASE"/>
    <property type="match status" value="1"/>
</dbReference>
<name>A0A1H9Y5C4_9FIRM</name>
<dbReference type="RefSeq" id="WP_090437686.1">
    <property type="nucleotide sequence ID" value="NZ_FOHU01000001.1"/>
</dbReference>
<comment type="similarity">
    <text evidence="2">Belongs to the HAD-like hydrolase superfamily. SerB family.</text>
</comment>
<dbReference type="STRING" id="426128.SAMN05660297_00043"/>
<keyword evidence="5" id="KW-0460">Magnesium</keyword>
<dbReference type="Gene3D" id="3.40.50.1000">
    <property type="entry name" value="HAD superfamily/HAD-like"/>
    <property type="match status" value="1"/>
</dbReference>
<dbReference type="GO" id="GO:0006564">
    <property type="term" value="P:L-serine biosynthetic process"/>
    <property type="evidence" value="ECO:0007669"/>
    <property type="project" value="TreeGrafter"/>
</dbReference>
<keyword evidence="3" id="KW-0479">Metal-binding</keyword>
<protein>
    <submittedName>
        <fullName evidence="6">Haloacid Dehalogenase superfamily, subfamily IB, phosphoserine phosphatase-like/2,3-diketo-5-methylthio-1-phosphopentane phosphatase</fullName>
    </submittedName>
</protein>
<dbReference type="NCBIfam" id="TIGR01488">
    <property type="entry name" value="HAD-SF-IB"/>
    <property type="match status" value="1"/>
</dbReference>
<comment type="cofactor">
    <cofactor evidence="1">
        <name>Mg(2+)</name>
        <dbReference type="ChEBI" id="CHEBI:18420"/>
    </cofactor>
</comment>
<dbReference type="GO" id="GO:0000287">
    <property type="term" value="F:magnesium ion binding"/>
    <property type="evidence" value="ECO:0007669"/>
    <property type="project" value="TreeGrafter"/>
</dbReference>
<dbReference type="NCBIfam" id="TIGR01489">
    <property type="entry name" value="DKMTPPase-SF"/>
    <property type="match status" value="1"/>
</dbReference>
<organism evidence="6 7">
    <name type="scientific">Natronincola peptidivorans</name>
    <dbReference type="NCBI Taxonomy" id="426128"/>
    <lineage>
        <taxon>Bacteria</taxon>
        <taxon>Bacillati</taxon>
        <taxon>Bacillota</taxon>
        <taxon>Clostridia</taxon>
        <taxon>Peptostreptococcales</taxon>
        <taxon>Natronincolaceae</taxon>
        <taxon>Natronincola</taxon>
    </lineage>
</organism>
<evidence type="ECO:0000256" key="3">
    <source>
        <dbReference type="ARBA" id="ARBA00022723"/>
    </source>
</evidence>
<dbReference type="Gene3D" id="3.90.1470.20">
    <property type="match status" value="1"/>
</dbReference>
<evidence type="ECO:0000256" key="1">
    <source>
        <dbReference type="ARBA" id="ARBA00001946"/>
    </source>
</evidence>
<evidence type="ECO:0000313" key="7">
    <source>
        <dbReference type="Proteomes" id="UP000199568"/>
    </source>
</evidence>
<dbReference type="AlphaFoldDB" id="A0A1H9Y5C4"/>
<dbReference type="OrthoDB" id="9804940at2"/>
<dbReference type="InterPro" id="IPR023214">
    <property type="entry name" value="HAD_sf"/>
</dbReference>
<evidence type="ECO:0000256" key="5">
    <source>
        <dbReference type="ARBA" id="ARBA00022842"/>
    </source>
</evidence>